<proteinExistence type="predicted"/>
<feature type="compositionally biased region" description="Gly residues" evidence="1">
    <location>
        <begin position="351"/>
        <end position="361"/>
    </location>
</feature>
<feature type="compositionally biased region" description="Basic residues" evidence="1">
    <location>
        <begin position="363"/>
        <end position="372"/>
    </location>
</feature>
<dbReference type="Proteomes" id="UP001215598">
    <property type="component" value="Unassembled WGS sequence"/>
</dbReference>
<feature type="region of interest" description="Disordered" evidence="1">
    <location>
        <begin position="144"/>
        <end position="312"/>
    </location>
</feature>
<feature type="compositionally biased region" description="Basic residues" evidence="1">
    <location>
        <begin position="189"/>
        <end position="198"/>
    </location>
</feature>
<keyword evidence="3" id="KW-1185">Reference proteome</keyword>
<sequence>MMTWSRVHGGETRRTIRSRVHVGLDDDKQMDEAGNWEHRVCGDADKIMKNEMKETSRRGREEEYDKTKDHKRWIYVTGASGCAAKNENKCYPMSAERCHRRVEGPREQVRVQGVHSECRGGVGENTIQEPPSENIILIVIEGLSSRSNTDREPQENPSPIRKNPKPRVSVNAQTPTGDSAPEMYEQRPARAKPHRQPRTRTTWQNQPTTLPPPRNKKIQMPAKPGAQVTGSILQMHERRPAVTKSGKKNRASIAKAKVCTHPTPGATPKIQFATRAKETRGENAATLGVKAAAPPPPPPKNRRVQVRAKKGEARAGKVIKYYHGEFLEHRPTGDSADRPIRDERARDARSGCGGSWEGGGKWAKPHRHHRASTKNDAPRSGPHTPPTRIATANLQFDCKREGTWGVHVRASRSFYKR</sequence>
<evidence type="ECO:0000313" key="3">
    <source>
        <dbReference type="Proteomes" id="UP001215598"/>
    </source>
</evidence>
<protein>
    <submittedName>
        <fullName evidence="2">Uncharacterized protein</fullName>
    </submittedName>
</protein>
<accession>A0AAD7GUK0</accession>
<reference evidence="2" key="1">
    <citation type="submission" date="2023-03" db="EMBL/GenBank/DDBJ databases">
        <title>Massive genome expansion in bonnet fungi (Mycena s.s.) driven by repeated elements and novel gene families across ecological guilds.</title>
        <authorList>
            <consortium name="Lawrence Berkeley National Laboratory"/>
            <person name="Harder C.B."/>
            <person name="Miyauchi S."/>
            <person name="Viragh M."/>
            <person name="Kuo A."/>
            <person name="Thoen E."/>
            <person name="Andreopoulos B."/>
            <person name="Lu D."/>
            <person name="Skrede I."/>
            <person name="Drula E."/>
            <person name="Henrissat B."/>
            <person name="Morin E."/>
            <person name="Kohler A."/>
            <person name="Barry K."/>
            <person name="LaButti K."/>
            <person name="Morin E."/>
            <person name="Salamov A."/>
            <person name="Lipzen A."/>
            <person name="Mereny Z."/>
            <person name="Hegedus B."/>
            <person name="Baldrian P."/>
            <person name="Stursova M."/>
            <person name="Weitz H."/>
            <person name="Taylor A."/>
            <person name="Grigoriev I.V."/>
            <person name="Nagy L.G."/>
            <person name="Martin F."/>
            <person name="Kauserud H."/>
        </authorList>
    </citation>
    <scope>NUCLEOTIDE SEQUENCE</scope>
    <source>
        <strain evidence="2">CBHHK182m</strain>
    </source>
</reference>
<organism evidence="2 3">
    <name type="scientific">Mycena metata</name>
    <dbReference type="NCBI Taxonomy" id="1033252"/>
    <lineage>
        <taxon>Eukaryota</taxon>
        <taxon>Fungi</taxon>
        <taxon>Dikarya</taxon>
        <taxon>Basidiomycota</taxon>
        <taxon>Agaricomycotina</taxon>
        <taxon>Agaricomycetes</taxon>
        <taxon>Agaricomycetidae</taxon>
        <taxon>Agaricales</taxon>
        <taxon>Marasmiineae</taxon>
        <taxon>Mycenaceae</taxon>
        <taxon>Mycena</taxon>
    </lineage>
</organism>
<feature type="compositionally biased region" description="Polar residues" evidence="1">
    <location>
        <begin position="199"/>
        <end position="208"/>
    </location>
</feature>
<gene>
    <name evidence="2" type="ORF">B0H16DRAFT_1704567</name>
</gene>
<comment type="caution">
    <text evidence="2">The sequence shown here is derived from an EMBL/GenBank/DDBJ whole genome shotgun (WGS) entry which is preliminary data.</text>
</comment>
<feature type="region of interest" description="Disordered" evidence="1">
    <location>
        <begin position="345"/>
        <end position="389"/>
    </location>
</feature>
<name>A0AAD7GUK0_9AGAR</name>
<dbReference type="AlphaFoldDB" id="A0AAD7GUK0"/>
<evidence type="ECO:0000313" key="2">
    <source>
        <dbReference type="EMBL" id="KAJ7705638.1"/>
    </source>
</evidence>
<evidence type="ECO:0000256" key="1">
    <source>
        <dbReference type="SAM" id="MobiDB-lite"/>
    </source>
</evidence>
<dbReference type="EMBL" id="JARKIB010000471">
    <property type="protein sequence ID" value="KAJ7705638.1"/>
    <property type="molecule type" value="Genomic_DNA"/>
</dbReference>